<keyword evidence="3" id="KW-1185">Reference proteome</keyword>
<feature type="region of interest" description="Disordered" evidence="1">
    <location>
        <begin position="51"/>
        <end position="76"/>
    </location>
</feature>
<feature type="region of interest" description="Disordered" evidence="1">
    <location>
        <begin position="119"/>
        <end position="154"/>
    </location>
</feature>
<protein>
    <submittedName>
        <fullName evidence="2">Uncharacterized protein</fullName>
    </submittedName>
</protein>
<proteinExistence type="predicted"/>
<evidence type="ECO:0000313" key="3">
    <source>
        <dbReference type="Proteomes" id="UP000265703"/>
    </source>
</evidence>
<feature type="compositionally biased region" description="Basic and acidic residues" evidence="1">
    <location>
        <begin position="121"/>
        <end position="142"/>
    </location>
</feature>
<feature type="compositionally biased region" description="Basic and acidic residues" evidence="1">
    <location>
        <begin position="60"/>
        <end position="69"/>
    </location>
</feature>
<accession>A0A397TPR7</accession>
<comment type="caution">
    <text evidence="2">The sequence shown here is derived from an EMBL/GenBank/DDBJ whole genome shotgun (WGS) entry which is preliminary data.</text>
</comment>
<organism evidence="2 3">
    <name type="scientific">Glomus cerebriforme</name>
    <dbReference type="NCBI Taxonomy" id="658196"/>
    <lineage>
        <taxon>Eukaryota</taxon>
        <taxon>Fungi</taxon>
        <taxon>Fungi incertae sedis</taxon>
        <taxon>Mucoromycota</taxon>
        <taxon>Glomeromycotina</taxon>
        <taxon>Glomeromycetes</taxon>
        <taxon>Glomerales</taxon>
        <taxon>Glomeraceae</taxon>
        <taxon>Glomus</taxon>
    </lineage>
</organism>
<evidence type="ECO:0000256" key="1">
    <source>
        <dbReference type="SAM" id="MobiDB-lite"/>
    </source>
</evidence>
<reference evidence="2 3" key="1">
    <citation type="submission" date="2018-06" db="EMBL/GenBank/DDBJ databases">
        <title>Comparative genomics reveals the genomic features of Rhizophagus irregularis, R. cerebriforme, R. diaphanum and Gigaspora rosea, and their symbiotic lifestyle signature.</title>
        <authorList>
            <person name="Morin E."/>
            <person name="San Clemente H."/>
            <person name="Chen E.C.H."/>
            <person name="De La Providencia I."/>
            <person name="Hainaut M."/>
            <person name="Kuo A."/>
            <person name="Kohler A."/>
            <person name="Murat C."/>
            <person name="Tang N."/>
            <person name="Roy S."/>
            <person name="Loubradou J."/>
            <person name="Henrissat B."/>
            <person name="Grigoriev I.V."/>
            <person name="Corradi N."/>
            <person name="Roux C."/>
            <person name="Martin F.M."/>
        </authorList>
    </citation>
    <scope>NUCLEOTIDE SEQUENCE [LARGE SCALE GENOMIC DNA]</scope>
    <source>
        <strain evidence="2 3">DAOM 227022</strain>
    </source>
</reference>
<evidence type="ECO:0000313" key="2">
    <source>
        <dbReference type="EMBL" id="RIA96854.1"/>
    </source>
</evidence>
<dbReference type="AlphaFoldDB" id="A0A397TPR7"/>
<dbReference type="EMBL" id="QKYT01000038">
    <property type="protein sequence ID" value="RIA96854.1"/>
    <property type="molecule type" value="Genomic_DNA"/>
</dbReference>
<dbReference type="OrthoDB" id="5600249at2759"/>
<gene>
    <name evidence="2" type="ORF">C1645_814902</name>
</gene>
<dbReference type="Proteomes" id="UP000265703">
    <property type="component" value="Unassembled WGS sequence"/>
</dbReference>
<name>A0A397TPR7_9GLOM</name>
<sequence>MSNSKPFLHPIASKPQELIQNPGVIAVVTFPPPEIQEITVPTTNTLTTTKVSKKNNSQKVDSHEEKTGWDDANTGLLKNKSNFAKTAAAKIFPGKAWEQIKNKLARFLADGFSDDVQLFDNSKEKEEPKEEVLAEKKGESNSKKMKISFTGSIS</sequence>